<comment type="similarity">
    <text evidence="1">Belongs to the short-chain dehydrogenases/reductases (SDR) family.</text>
</comment>
<protein>
    <recommendedName>
        <fullName evidence="6">Aflatoxin biosynthesis ketoreductase nor-1</fullName>
    </recommendedName>
</protein>
<dbReference type="EMBL" id="JAAVMX010000003">
    <property type="protein sequence ID" value="KAF4511029.1"/>
    <property type="molecule type" value="Genomic_DNA"/>
</dbReference>
<dbReference type="SUPFAM" id="SSF51735">
    <property type="entry name" value="NAD(P)-binding Rossmann-fold domains"/>
    <property type="match status" value="1"/>
</dbReference>
<evidence type="ECO:0000313" key="4">
    <source>
        <dbReference type="EMBL" id="KAF4511029.1"/>
    </source>
</evidence>
<dbReference type="InterPro" id="IPR036291">
    <property type="entry name" value="NAD(P)-bd_dom_sf"/>
</dbReference>
<evidence type="ECO:0000313" key="5">
    <source>
        <dbReference type="Proteomes" id="UP000557566"/>
    </source>
</evidence>
<gene>
    <name evidence="4" type="ORF">G6O67_002866</name>
</gene>
<evidence type="ECO:0000256" key="2">
    <source>
        <dbReference type="ARBA" id="ARBA00022857"/>
    </source>
</evidence>
<dbReference type="Proteomes" id="UP000557566">
    <property type="component" value="Unassembled WGS sequence"/>
</dbReference>
<comment type="caution">
    <text evidence="4">The sequence shown here is derived from an EMBL/GenBank/DDBJ whole genome shotgun (WGS) entry which is preliminary data.</text>
</comment>
<keyword evidence="2" id="KW-0521">NADP</keyword>
<dbReference type="Pfam" id="PF00106">
    <property type="entry name" value="adh_short"/>
    <property type="match status" value="1"/>
</dbReference>
<dbReference type="Gene3D" id="3.40.50.720">
    <property type="entry name" value="NAD(P)-binding Rossmann-like Domain"/>
    <property type="match status" value="1"/>
</dbReference>
<evidence type="ECO:0000256" key="1">
    <source>
        <dbReference type="ARBA" id="ARBA00006484"/>
    </source>
</evidence>
<dbReference type="InterPro" id="IPR002347">
    <property type="entry name" value="SDR_fam"/>
</dbReference>
<dbReference type="AlphaFoldDB" id="A0A8H4PV44"/>
<reference evidence="4 5" key="1">
    <citation type="journal article" date="2020" name="Genome Biol. Evol.">
        <title>A new high-quality draft genome assembly of the Chinese cordyceps Ophiocordyceps sinensis.</title>
        <authorList>
            <person name="Shu R."/>
            <person name="Zhang J."/>
            <person name="Meng Q."/>
            <person name="Zhang H."/>
            <person name="Zhou G."/>
            <person name="Li M."/>
            <person name="Wu P."/>
            <person name="Zhao Y."/>
            <person name="Chen C."/>
            <person name="Qin Q."/>
        </authorList>
    </citation>
    <scope>NUCLEOTIDE SEQUENCE [LARGE SCALE GENOMIC DNA]</scope>
    <source>
        <strain evidence="4 5">IOZ07</strain>
    </source>
</reference>
<evidence type="ECO:0008006" key="6">
    <source>
        <dbReference type="Google" id="ProtNLM"/>
    </source>
</evidence>
<dbReference type="PANTHER" id="PTHR43544:SF7">
    <property type="entry name" value="NADB-LER2"/>
    <property type="match status" value="1"/>
</dbReference>
<proteinExistence type="inferred from homology"/>
<accession>A0A8H4PV44</accession>
<name>A0A8H4PV44_9HYPO</name>
<sequence>MSHQQTTVLITGANRGIGRGLAEAFLSRRNHTVIAAVRNVDGTTLREYKPAEGSKLIVVKIENTSRSDAADAVEQVIKEGITSLDIVIANAGINPLDALLEVKDMDVEQLHHLFDVNTFSFVSLFKAVHPLLKATADSQGRGAPKLVAISSYTGQIVDMEATIPARVGSYGVSKLGLNYLVRRAHFENPWLTAWVNDPGFAQTDNGNATARLFGMPEAPVTLEQSVVGLQARIDAATRSGTSGRFYNFDGAEFTF</sequence>
<dbReference type="OrthoDB" id="9876299at2759"/>
<dbReference type="GO" id="GO:0016491">
    <property type="term" value="F:oxidoreductase activity"/>
    <property type="evidence" value="ECO:0007669"/>
    <property type="project" value="UniProtKB-KW"/>
</dbReference>
<dbReference type="InterPro" id="IPR051468">
    <property type="entry name" value="Fungal_SecMetab_SDRs"/>
</dbReference>
<dbReference type="GO" id="GO:0005737">
    <property type="term" value="C:cytoplasm"/>
    <property type="evidence" value="ECO:0007669"/>
    <property type="project" value="TreeGrafter"/>
</dbReference>
<organism evidence="4 5">
    <name type="scientific">Ophiocordyceps sinensis</name>
    <dbReference type="NCBI Taxonomy" id="72228"/>
    <lineage>
        <taxon>Eukaryota</taxon>
        <taxon>Fungi</taxon>
        <taxon>Dikarya</taxon>
        <taxon>Ascomycota</taxon>
        <taxon>Pezizomycotina</taxon>
        <taxon>Sordariomycetes</taxon>
        <taxon>Hypocreomycetidae</taxon>
        <taxon>Hypocreales</taxon>
        <taxon>Ophiocordycipitaceae</taxon>
        <taxon>Ophiocordyceps</taxon>
    </lineage>
</organism>
<dbReference type="PANTHER" id="PTHR43544">
    <property type="entry name" value="SHORT-CHAIN DEHYDROGENASE/REDUCTASE"/>
    <property type="match status" value="1"/>
</dbReference>
<keyword evidence="5" id="KW-1185">Reference proteome</keyword>
<dbReference type="PRINTS" id="PR00081">
    <property type="entry name" value="GDHRDH"/>
</dbReference>
<evidence type="ECO:0000256" key="3">
    <source>
        <dbReference type="ARBA" id="ARBA00023002"/>
    </source>
</evidence>
<keyword evidence="3" id="KW-0560">Oxidoreductase</keyword>